<dbReference type="InterPro" id="IPR001362">
    <property type="entry name" value="Glyco_hydro_32"/>
</dbReference>
<evidence type="ECO:0000256" key="6">
    <source>
        <dbReference type="SAM" id="SignalP"/>
    </source>
</evidence>
<dbReference type="EMBL" id="CP144751">
    <property type="protein sequence ID" value="WVZ87578.1"/>
    <property type="molecule type" value="Genomic_DNA"/>
</dbReference>
<comment type="similarity">
    <text evidence="1">Belongs to the glycosyl hydrolase 32 family.</text>
</comment>
<evidence type="ECO:0000313" key="10">
    <source>
        <dbReference type="Proteomes" id="UP001341281"/>
    </source>
</evidence>
<dbReference type="GO" id="GO:0004553">
    <property type="term" value="F:hydrolase activity, hydrolyzing O-glycosyl compounds"/>
    <property type="evidence" value="ECO:0007669"/>
    <property type="project" value="InterPro"/>
</dbReference>
<feature type="domain" description="Glycosyl hydrolase family 32 N-terminal" evidence="7">
    <location>
        <begin position="585"/>
        <end position="904"/>
    </location>
</feature>
<keyword evidence="3" id="KW-0325">Glycoprotein</keyword>
<evidence type="ECO:0000256" key="5">
    <source>
        <dbReference type="SAM" id="MobiDB-lite"/>
    </source>
</evidence>
<dbReference type="InterPro" id="IPR050551">
    <property type="entry name" value="Fructan_Metab_Enzymes"/>
</dbReference>
<feature type="domain" description="Glycosyl hydrolase family 32 C-terminal" evidence="8">
    <location>
        <begin position="907"/>
        <end position="1102"/>
    </location>
</feature>
<gene>
    <name evidence="9" type="ORF">U9M48_034192</name>
</gene>
<evidence type="ECO:0000256" key="3">
    <source>
        <dbReference type="ARBA" id="ARBA00023180"/>
    </source>
</evidence>
<dbReference type="SUPFAM" id="SSF49899">
    <property type="entry name" value="Concanavalin A-like lectins/glucanases"/>
    <property type="match status" value="3"/>
</dbReference>
<dbReference type="Pfam" id="PF00251">
    <property type="entry name" value="Glyco_hydro_32N"/>
    <property type="match status" value="3"/>
</dbReference>
<dbReference type="GO" id="GO:0005975">
    <property type="term" value="P:carbohydrate metabolic process"/>
    <property type="evidence" value="ECO:0007669"/>
    <property type="project" value="InterPro"/>
</dbReference>
<name>A0AAQ3UA89_PASNO</name>
<evidence type="ECO:0000256" key="1">
    <source>
        <dbReference type="ARBA" id="ARBA00009902"/>
    </source>
</evidence>
<reference evidence="9 10" key="1">
    <citation type="submission" date="2024-02" db="EMBL/GenBank/DDBJ databases">
        <title>High-quality chromosome-scale genome assembly of Pensacola bahiagrass (Paspalum notatum Flugge var. saurae).</title>
        <authorList>
            <person name="Vega J.M."/>
            <person name="Podio M."/>
            <person name="Orjuela J."/>
            <person name="Siena L.A."/>
            <person name="Pessino S.C."/>
            <person name="Combes M.C."/>
            <person name="Mariac C."/>
            <person name="Albertini E."/>
            <person name="Pupilli F."/>
            <person name="Ortiz J.P.A."/>
            <person name="Leblanc O."/>
        </authorList>
    </citation>
    <scope>NUCLEOTIDE SEQUENCE [LARGE SCALE GENOMIC DNA]</scope>
    <source>
        <strain evidence="9">R1</strain>
        <tissue evidence="9">Leaf</tissue>
    </source>
</reference>
<keyword evidence="6" id="KW-0732">Signal</keyword>
<sequence>MARLPLAACAAAVAFHLCLLASPSSALRPATATSDGRTAYHFQPTKNWQNGPMYYNGMYHFFYQYNPHGALWDIGNLSWGHSVSGDLVNWAALDTALDPTSSFDANGCWSGSATILPGGTPAILYTGIDANNEQVQNVAFPKNPSDSLLREWDKPSYNPVIPLPADVPGDKFRDPSTAWLGRDGLWRIAVSAEVGGVASTLVYRSADFLRWERNAAPLHSSRAAGMVECPDLFPVKEHGDDGLDASANGPGVRHVLKLSVMDTLQDYYMVGRYDDATDAFVPEEPERGDDVRNWRRLDYGHVYASKSFFDERKNRRVLWAWANESDSQADDVARGWSGVQAFPRKVWLDKDGKGLRQWPVDEIETLRRKRVGVPRGTMLSAGALNEIVGVAGSQADVEVAFKIPSLAKAEPLDPNWLLDPQKLCGEKGASVPGGVGPFGLIVMASGDLQEHTAIFFRVFRHQDKYKLLMCTDLTRSTTRPGVYKPPYGGFVDVDVEEHKSIKLRTLIDHSVVESFGAEGRACITARVYPEHAETSNSHIFVFNNGTDTVKVSKLEAWELATATVNAVVGDAGLIENLRNGRTAYHFQPAKNWMNGPLYYNGMYHLFYQYNPHGATFGTGKLSWGHSVSGDLLNWAFLGTVLDPTSPFDAEGCWSGSATVLSDGRPAILYTGRDADDVQVQNVAFPKNPSDPLLREWHKPGGGVNPVIPQPADVTDNNFRDPTTAWLGRDGLWRFAIAAEVGGVGSTLVYRSADFVHWERNAAPLHASPGVPVWECPDFFPVAGRGERQGLDTSASGAGVAHVLKLSRAADEDYYAVGWYDDEADAFVPADERDGDARNWRRVDHGHLFGAKTFFDERKSRRVLWAWVEDTDGSDDDGVKGWTGIQSFPRSLWLDTDGRRLVQWPVDEIETLRRRRVALRGAEVASGGGMQEIAGIDALQADVEVVFEIPSLEEAEKLDPKWLRDPERLCAAEIGDGGVGPFGLVVMASGDLQEQTTIFFRVFRHDGTYKVLMCTDLTRSSTREEVHKPVYAGFVDVDVEKERTISLRTLIDHSVIESFGGGGRTCITARVYPEHVATGGRSHMYVFNNGTDPVVVSRLEAWELATASVGAHEKLVRVMVPEHPEEDGGVFPQVAGRHHDEPERPDAARHGGALLPAELLRVQQPVGVEGLRLRQAGDLERDLHVRLRARDADDLVQGSGADAFPPQRLDLLHGPLPQSLPVLVQPHLPRERLNAGPAPGDVVGPAAGLVSPRPKHAPVLARVEEGLGRVHVPVVQPPPVAHVVAALGLLRHEGVRRVVVAPDHSWSVSMTLSMSTCLTPGPFAEVSSPSSPCSLTENRSMHSTMPAARDECSGAALRSQRRKSTLRYTNVDATPPAAGLGGHRDAPQPVAAEPRRGGVPELVVGHVGRERDDGVVAGLVPLAEEPIGRVLRERHVLRLLFFGIDARVENGRGAAGEDGGGARPAAVGVEGRRRVQGRVEGDPVDEVAGDGVAPGEVADVPERAVRVVLIEQVVHTVVVHRPWPVYYNGMYHLFYQYNPHGSLWVGNLSWGHSVSGDLVNWAALGNALDPTAPFDANGCASGSVTILPDGRPVILYSGIDADLRQVQNVAFPKNPRDPLLREWTKPSYNPVVPLPADVSPGNFRDPTTAWLGRDGLWRFAISAVADGVGATLVYRSADFLRWERNAAPLHASRDAVLAECPDLFPVAARGAGVRHVLKVSMPDTLEDYYAVGVYDDVADTFAPDEDARGIGGGDDYRSWRRLDHGHLYASKTFFDARKNRRVLWAWVNESDSEVDDVARGWSGLQSFPRALWLDAGGRQLVQWPVEEIESLRTKRGVLQGPATRVVEPGGVREVGGGIVSTQADVDVVFGIPSLERAERLDPGRLLHPDALCGEKGASVQGGVGPFGLLVMASGDLREHTAVFFRVFRLLHEYTVLMCTDLTRSSTKAGVYKPTHGGFVSVDIEKDKSISLRTLIDHSIVESFGGGGRTCMTARVYPEHVATGGTHLYLFNNGSDAVSLSKLEAWELATASVNVQGPGLAASGNTCEAYY</sequence>
<evidence type="ECO:0000256" key="4">
    <source>
        <dbReference type="ARBA" id="ARBA00023295"/>
    </source>
</evidence>
<proteinExistence type="inferred from homology"/>
<dbReference type="Pfam" id="PF08244">
    <property type="entry name" value="Glyco_hydro_32C"/>
    <property type="match status" value="3"/>
</dbReference>
<feature type="region of interest" description="Disordered" evidence="5">
    <location>
        <begin position="1357"/>
        <end position="1394"/>
    </location>
</feature>
<dbReference type="InterPro" id="IPR013320">
    <property type="entry name" value="ConA-like_dom_sf"/>
</dbReference>
<dbReference type="InterPro" id="IPR013189">
    <property type="entry name" value="Glyco_hydro_32_C"/>
</dbReference>
<dbReference type="Gene3D" id="2.60.120.560">
    <property type="entry name" value="Exo-inulinase, domain 1"/>
    <property type="match status" value="3"/>
</dbReference>
<dbReference type="Proteomes" id="UP001341281">
    <property type="component" value="Chromosome 07"/>
</dbReference>
<evidence type="ECO:0000259" key="8">
    <source>
        <dbReference type="Pfam" id="PF08244"/>
    </source>
</evidence>
<feature type="domain" description="Glycosyl hydrolase family 32 N-terminal" evidence="7">
    <location>
        <begin position="41"/>
        <end position="359"/>
    </location>
</feature>
<dbReference type="CDD" id="cd18624">
    <property type="entry name" value="GH32_Fruct1-like"/>
    <property type="match status" value="3"/>
</dbReference>
<organism evidence="9 10">
    <name type="scientific">Paspalum notatum var. saurae</name>
    <dbReference type="NCBI Taxonomy" id="547442"/>
    <lineage>
        <taxon>Eukaryota</taxon>
        <taxon>Viridiplantae</taxon>
        <taxon>Streptophyta</taxon>
        <taxon>Embryophyta</taxon>
        <taxon>Tracheophyta</taxon>
        <taxon>Spermatophyta</taxon>
        <taxon>Magnoliopsida</taxon>
        <taxon>Liliopsida</taxon>
        <taxon>Poales</taxon>
        <taxon>Poaceae</taxon>
        <taxon>PACMAD clade</taxon>
        <taxon>Panicoideae</taxon>
        <taxon>Andropogonodae</taxon>
        <taxon>Paspaleae</taxon>
        <taxon>Paspalinae</taxon>
        <taxon>Paspalum</taxon>
    </lineage>
</organism>
<evidence type="ECO:0000256" key="2">
    <source>
        <dbReference type="ARBA" id="ARBA00022801"/>
    </source>
</evidence>
<dbReference type="FunFam" id="2.60.120.560:FF:000002">
    <property type="entry name" value="Beta-fructofuranosidase, insoluble isoenzyme CWINV1"/>
    <property type="match status" value="3"/>
</dbReference>
<feature type="signal peptide" evidence="6">
    <location>
        <begin position="1"/>
        <end position="26"/>
    </location>
</feature>
<protein>
    <submittedName>
        <fullName evidence="9">Uncharacterized protein</fullName>
    </submittedName>
</protein>
<dbReference type="SMART" id="SM00640">
    <property type="entry name" value="Glyco_32"/>
    <property type="match status" value="3"/>
</dbReference>
<dbReference type="InterPro" id="IPR023296">
    <property type="entry name" value="Glyco_hydro_beta-prop_sf"/>
</dbReference>
<feature type="domain" description="Glycosyl hydrolase family 32 C-terminal" evidence="8">
    <location>
        <begin position="383"/>
        <end position="558"/>
    </location>
</feature>
<keyword evidence="4" id="KW-0326">Glycosidase</keyword>
<evidence type="ECO:0000313" key="9">
    <source>
        <dbReference type="EMBL" id="WVZ87578.1"/>
    </source>
</evidence>
<dbReference type="PANTHER" id="PTHR31953">
    <property type="entry name" value="BETA-FRUCTOFURANOSIDASE, INSOLUBLE ISOENZYME CWINV1-RELATED"/>
    <property type="match status" value="1"/>
</dbReference>
<keyword evidence="10" id="KW-1185">Reference proteome</keyword>
<feature type="domain" description="Glycosyl hydrolase family 32 C-terminal" evidence="8">
    <location>
        <begin position="1857"/>
        <end position="2025"/>
    </location>
</feature>
<keyword evidence="2" id="KW-0378">Hydrolase</keyword>
<dbReference type="Gene3D" id="2.115.10.20">
    <property type="entry name" value="Glycosyl hydrolase domain, family 43"/>
    <property type="match status" value="3"/>
</dbReference>
<evidence type="ECO:0000259" key="7">
    <source>
        <dbReference type="Pfam" id="PF00251"/>
    </source>
</evidence>
<accession>A0AAQ3UA89</accession>
<feature type="chain" id="PRO_5042951795" evidence="6">
    <location>
        <begin position="27"/>
        <end position="2049"/>
    </location>
</feature>
<feature type="domain" description="Glycosyl hydrolase family 32 N-terminal" evidence="7">
    <location>
        <begin position="1523"/>
        <end position="1823"/>
    </location>
</feature>
<dbReference type="SUPFAM" id="SSF75005">
    <property type="entry name" value="Arabinanase/levansucrase/invertase"/>
    <property type="match status" value="3"/>
</dbReference>
<dbReference type="InterPro" id="IPR013148">
    <property type="entry name" value="Glyco_hydro_32_N"/>
</dbReference>